<dbReference type="CDD" id="cd18105">
    <property type="entry name" value="SpoU-like_MRM1"/>
    <property type="match status" value="1"/>
</dbReference>
<keyword evidence="5" id="KW-0808">Transferase</keyword>
<dbReference type="GO" id="GO:0003723">
    <property type="term" value="F:RNA binding"/>
    <property type="evidence" value="ECO:0007669"/>
    <property type="project" value="InterPro"/>
</dbReference>
<gene>
    <name evidence="11" type="ORF">GAYE_SCF01G1925</name>
</gene>
<evidence type="ECO:0000256" key="6">
    <source>
        <dbReference type="ARBA" id="ARBA00022691"/>
    </source>
</evidence>
<proteinExistence type="inferred from homology"/>
<keyword evidence="6" id="KW-0949">S-adenosyl-L-methionine</keyword>
<evidence type="ECO:0000256" key="5">
    <source>
        <dbReference type="ARBA" id="ARBA00022679"/>
    </source>
</evidence>
<dbReference type="GO" id="GO:0005739">
    <property type="term" value="C:mitochondrion"/>
    <property type="evidence" value="ECO:0007669"/>
    <property type="project" value="UniProtKB-SubCell"/>
</dbReference>
<dbReference type="NCBIfam" id="TIGR00186">
    <property type="entry name" value="rRNA_methyl_3"/>
    <property type="match status" value="1"/>
</dbReference>
<comment type="similarity">
    <text evidence="2">Belongs to the class IV-like SAM-binding methyltransferase superfamily. RNA methyltransferase TrmH family.</text>
</comment>
<dbReference type="GO" id="GO:0016435">
    <property type="term" value="F:rRNA (guanine) methyltransferase activity"/>
    <property type="evidence" value="ECO:0007669"/>
    <property type="project" value="TreeGrafter"/>
</dbReference>
<dbReference type="InterPro" id="IPR013123">
    <property type="entry name" value="SpoU_subst-bd"/>
</dbReference>
<evidence type="ECO:0000256" key="7">
    <source>
        <dbReference type="ARBA" id="ARBA00022946"/>
    </source>
</evidence>
<dbReference type="Gene3D" id="3.40.1280.10">
    <property type="match status" value="1"/>
</dbReference>
<dbReference type="AlphaFoldDB" id="A0AAV9I9P7"/>
<dbReference type="InterPro" id="IPR029064">
    <property type="entry name" value="Ribosomal_eL30-like_sf"/>
</dbReference>
<comment type="subcellular location">
    <subcellularLocation>
        <location evidence="1">Mitochondrion</location>
    </subcellularLocation>
</comment>
<evidence type="ECO:0000313" key="12">
    <source>
        <dbReference type="Proteomes" id="UP001300502"/>
    </source>
</evidence>
<dbReference type="SUPFAM" id="SSF75217">
    <property type="entry name" value="alpha/beta knot"/>
    <property type="match status" value="1"/>
</dbReference>
<keyword evidence="4" id="KW-0489">Methyltransferase</keyword>
<evidence type="ECO:0000259" key="10">
    <source>
        <dbReference type="SMART" id="SM00967"/>
    </source>
</evidence>
<evidence type="ECO:0000256" key="1">
    <source>
        <dbReference type="ARBA" id="ARBA00004173"/>
    </source>
</evidence>
<dbReference type="Pfam" id="PF00588">
    <property type="entry name" value="SpoU_methylase"/>
    <property type="match status" value="1"/>
</dbReference>
<dbReference type="InterPro" id="IPR029026">
    <property type="entry name" value="tRNA_m1G_MTases_N"/>
</dbReference>
<dbReference type="SMART" id="SM00967">
    <property type="entry name" value="SpoU_sub_bind"/>
    <property type="match status" value="1"/>
</dbReference>
<protein>
    <recommendedName>
        <fullName evidence="9">rRNA methyltransferase 1, mitochondrial</fullName>
    </recommendedName>
</protein>
<evidence type="ECO:0000256" key="2">
    <source>
        <dbReference type="ARBA" id="ARBA00007228"/>
    </source>
</evidence>
<reference evidence="11 12" key="1">
    <citation type="submission" date="2022-07" db="EMBL/GenBank/DDBJ databases">
        <title>Genome-wide signatures of adaptation to extreme environments.</title>
        <authorList>
            <person name="Cho C.H."/>
            <person name="Yoon H.S."/>
        </authorList>
    </citation>
    <scope>NUCLEOTIDE SEQUENCE [LARGE SCALE GENOMIC DNA]</scope>
    <source>
        <strain evidence="11 12">108.79 E11</strain>
    </source>
</reference>
<evidence type="ECO:0000256" key="4">
    <source>
        <dbReference type="ARBA" id="ARBA00022603"/>
    </source>
</evidence>
<dbReference type="PANTHER" id="PTHR46103:SF1">
    <property type="entry name" value="RRNA METHYLTRANSFERASE 1, MITOCHONDRIAL"/>
    <property type="match status" value="1"/>
</dbReference>
<comment type="caution">
    <text evidence="11">The sequence shown here is derived from an EMBL/GenBank/DDBJ whole genome shotgun (WGS) entry which is preliminary data.</text>
</comment>
<sequence>MRTCFCGLWRRMRGEDNKVAFLHTINQVVFANGKLANIWRRTRTFHRRCYASSNTASRKGGDVWQKKALQESDSTLTPLQRALKSGDDFIYGVTPVYAALTVQSRNPIKCLYLQENIDFAKRKDAALLKQIVNMAKKANIPSTTLNKGDLNNLSGQRPHQGIILQAAPLQVEYMEQLAWNELSPDDAAPIWLALDEVLDPQNLGSLLRSACFLGISGVAICDKNSAPLSGTVSKASAGAMELMTIHAVRNMSRFLQNSKRQGWYILGASMEDDTVDIESIHPSVPVILVLGSEGFGLRTNVHNVCDGFVAIERRLSSSCSNAHVASSLIDSLNVGVAGGILMEQLRASRHKLKSA</sequence>
<dbReference type="Proteomes" id="UP001300502">
    <property type="component" value="Unassembled WGS sequence"/>
</dbReference>
<dbReference type="InterPro" id="IPR029028">
    <property type="entry name" value="Alpha/beta_knot_MTases"/>
</dbReference>
<dbReference type="Gene3D" id="3.30.1330.30">
    <property type="match status" value="1"/>
</dbReference>
<dbReference type="InterPro" id="IPR047261">
    <property type="entry name" value="MRM1_MeTrfase_dom"/>
</dbReference>
<keyword evidence="3" id="KW-0698">rRNA processing</keyword>
<dbReference type="InterPro" id="IPR047182">
    <property type="entry name" value="MRM1"/>
</dbReference>
<evidence type="ECO:0000313" key="11">
    <source>
        <dbReference type="EMBL" id="KAK4524026.1"/>
    </source>
</evidence>
<dbReference type="InterPro" id="IPR001537">
    <property type="entry name" value="SpoU_MeTrfase"/>
</dbReference>
<feature type="domain" description="RNA 2-O ribose methyltransferase substrate binding" evidence="10">
    <location>
        <begin position="89"/>
        <end position="172"/>
    </location>
</feature>
<name>A0AAV9I9P7_9RHOD</name>
<dbReference type="Pfam" id="PF08032">
    <property type="entry name" value="SpoU_sub_bind"/>
    <property type="match status" value="1"/>
</dbReference>
<dbReference type="EMBL" id="JANCYU010000021">
    <property type="protein sequence ID" value="KAK4524026.1"/>
    <property type="molecule type" value="Genomic_DNA"/>
</dbReference>
<dbReference type="InterPro" id="IPR004441">
    <property type="entry name" value="rRNA_MeTrfase_TrmH"/>
</dbReference>
<dbReference type="SUPFAM" id="SSF55315">
    <property type="entry name" value="L30e-like"/>
    <property type="match status" value="1"/>
</dbReference>
<evidence type="ECO:0000256" key="9">
    <source>
        <dbReference type="ARBA" id="ARBA00034881"/>
    </source>
</evidence>
<dbReference type="PANTHER" id="PTHR46103">
    <property type="entry name" value="RRNA METHYLTRANSFERASE 1, MITOCHONDRIAL"/>
    <property type="match status" value="1"/>
</dbReference>
<organism evidence="11 12">
    <name type="scientific">Galdieria yellowstonensis</name>
    <dbReference type="NCBI Taxonomy" id="3028027"/>
    <lineage>
        <taxon>Eukaryota</taxon>
        <taxon>Rhodophyta</taxon>
        <taxon>Bangiophyceae</taxon>
        <taxon>Galdieriales</taxon>
        <taxon>Galdieriaceae</taxon>
        <taxon>Galdieria</taxon>
    </lineage>
</organism>
<keyword evidence="12" id="KW-1185">Reference proteome</keyword>
<evidence type="ECO:0000256" key="3">
    <source>
        <dbReference type="ARBA" id="ARBA00022552"/>
    </source>
</evidence>
<keyword evidence="8" id="KW-0496">Mitochondrion</keyword>
<evidence type="ECO:0000256" key="8">
    <source>
        <dbReference type="ARBA" id="ARBA00023128"/>
    </source>
</evidence>
<accession>A0AAV9I9P7</accession>
<keyword evidence="7" id="KW-0809">Transit peptide</keyword>